<evidence type="ECO:0000313" key="2">
    <source>
        <dbReference type="Proteomes" id="UP001576774"/>
    </source>
</evidence>
<keyword evidence="2" id="KW-1185">Reference proteome</keyword>
<accession>A0ABV4WXR7</accession>
<comment type="caution">
    <text evidence="1">The sequence shown here is derived from an EMBL/GenBank/DDBJ whole genome shotgun (WGS) entry which is preliminary data.</text>
</comment>
<dbReference type="SUPFAM" id="SSF55874">
    <property type="entry name" value="ATPase domain of HSP90 chaperone/DNA topoisomerase II/histidine kinase"/>
    <property type="match status" value="1"/>
</dbReference>
<sequence length="42" mass="4745">MSISYQIVTKKHGGTIECFSTPGKGTEFLIQIPIQQDLSKYR</sequence>
<dbReference type="InterPro" id="IPR036890">
    <property type="entry name" value="HATPase_C_sf"/>
</dbReference>
<evidence type="ECO:0000313" key="1">
    <source>
        <dbReference type="EMBL" id="MFB2875313.1"/>
    </source>
</evidence>
<protein>
    <recommendedName>
        <fullName evidence="3">Histidine kinase/HSP90-like ATPase domain-containing protein</fullName>
    </recommendedName>
</protein>
<dbReference type="EMBL" id="JBHFNQ010000004">
    <property type="protein sequence ID" value="MFB2875313.1"/>
    <property type="molecule type" value="Genomic_DNA"/>
</dbReference>
<proteinExistence type="predicted"/>
<reference evidence="1 2" key="1">
    <citation type="submission" date="2024-09" db="EMBL/GenBank/DDBJ databases">
        <title>Floridaenema gen nov. (Aerosakkonemataceae, Aerosakkonematales ord. nov., Cyanobacteria) from benthic tropical and subtropical fresh waters, with the description of four new species.</title>
        <authorList>
            <person name="Moretto J.A."/>
            <person name="Berthold D.E."/>
            <person name="Lefler F.W."/>
            <person name="Huang I.-S."/>
            <person name="Laughinghouse H. IV."/>
        </authorList>
    </citation>
    <scope>NUCLEOTIDE SEQUENCE [LARGE SCALE GENOMIC DNA]</scope>
    <source>
        <strain evidence="1 2">BLCC-F46</strain>
    </source>
</reference>
<name>A0ABV4WXR7_9CYAN</name>
<dbReference type="Gene3D" id="3.30.565.10">
    <property type="entry name" value="Histidine kinase-like ATPase, C-terminal domain"/>
    <property type="match status" value="1"/>
</dbReference>
<gene>
    <name evidence="1" type="ORF">ACE1CC_00315</name>
</gene>
<evidence type="ECO:0008006" key="3">
    <source>
        <dbReference type="Google" id="ProtNLM"/>
    </source>
</evidence>
<dbReference type="Proteomes" id="UP001576774">
    <property type="component" value="Unassembled WGS sequence"/>
</dbReference>
<dbReference type="RefSeq" id="WP_413268479.1">
    <property type="nucleotide sequence ID" value="NZ_JBHFNQ010000004.1"/>
</dbReference>
<organism evidence="1 2">
    <name type="scientific">Floridaenema aerugineum BLCC-F46</name>
    <dbReference type="NCBI Taxonomy" id="3153654"/>
    <lineage>
        <taxon>Bacteria</taxon>
        <taxon>Bacillati</taxon>
        <taxon>Cyanobacteriota</taxon>
        <taxon>Cyanophyceae</taxon>
        <taxon>Oscillatoriophycideae</taxon>
        <taxon>Aerosakkonematales</taxon>
        <taxon>Aerosakkonemataceae</taxon>
        <taxon>Floridanema</taxon>
        <taxon>Floridanema aerugineum</taxon>
    </lineage>
</organism>